<dbReference type="InterPro" id="IPR002835">
    <property type="entry name" value="CofC"/>
</dbReference>
<name>A0ABP9RQ99_9ACTN</name>
<feature type="binding site" evidence="5">
    <location>
        <position position="152"/>
    </location>
    <ligand>
        <name>phosphoenolpyruvate</name>
        <dbReference type="ChEBI" id="CHEBI:58702"/>
    </ligand>
</feature>
<organism evidence="6 7">
    <name type="scientific">Rugosimonospora acidiphila</name>
    <dbReference type="NCBI Taxonomy" id="556531"/>
    <lineage>
        <taxon>Bacteria</taxon>
        <taxon>Bacillati</taxon>
        <taxon>Actinomycetota</taxon>
        <taxon>Actinomycetes</taxon>
        <taxon>Micromonosporales</taxon>
        <taxon>Micromonosporaceae</taxon>
        <taxon>Rugosimonospora</taxon>
    </lineage>
</organism>
<sequence>MSTVWTAVVPVKRLDAAKTRLRGALPGIAHERLVLALVQDTVAAVLACPDIAELMVVTSEPAVAGAVAALGARAVPDSPEAGLNPAFAHGGRLAGDLPVVALAGDLPALRPEELSAALSATGRRRSFVPDAAGTGTTLLASPAGTALDPRFGPGSAAAHAGSGATALDGPWPSLRHDVDTGADLAAAAALGLGTRTDALFRAHASTSTERRYRSGMQGTVASYDPDGRSGTVLLDDGTEVAFPANAFDASGLRLLRPGQRVRLEHRDGEISGLALITMPREGADR</sequence>
<comment type="caution">
    <text evidence="6">The sequence shown here is derived from an EMBL/GenBank/DDBJ whole genome shotgun (WGS) entry which is preliminary data.</text>
</comment>
<dbReference type="SUPFAM" id="SSF53448">
    <property type="entry name" value="Nucleotide-diphospho-sugar transferases"/>
    <property type="match status" value="1"/>
</dbReference>
<reference evidence="7" key="1">
    <citation type="journal article" date="2019" name="Int. J. Syst. Evol. Microbiol.">
        <title>The Global Catalogue of Microorganisms (GCM) 10K type strain sequencing project: providing services to taxonomists for standard genome sequencing and annotation.</title>
        <authorList>
            <consortium name="The Broad Institute Genomics Platform"/>
            <consortium name="The Broad Institute Genome Sequencing Center for Infectious Disease"/>
            <person name="Wu L."/>
            <person name="Ma J."/>
        </authorList>
    </citation>
    <scope>NUCLEOTIDE SEQUENCE [LARGE SCALE GENOMIC DNA]</scope>
    <source>
        <strain evidence="7">JCM 18304</strain>
    </source>
</reference>
<comment type="similarity">
    <text evidence="5">Belongs to the CofC family.</text>
</comment>
<comment type="pathway">
    <text evidence="5">Cofactor biosynthesis; coenzyme F420 biosynthesis.</text>
</comment>
<dbReference type="EC" id="2.7.7.105" evidence="5"/>
<dbReference type="PANTHER" id="PTHR40392">
    <property type="entry name" value="2-PHOSPHO-L-LACTATE GUANYLYLTRANSFERASE"/>
    <property type="match status" value="1"/>
</dbReference>
<dbReference type="EMBL" id="BAABJQ010000004">
    <property type="protein sequence ID" value="GAA5182104.1"/>
    <property type="molecule type" value="Genomic_DNA"/>
</dbReference>
<proteinExistence type="inferred from homology"/>
<evidence type="ECO:0000256" key="4">
    <source>
        <dbReference type="ARBA" id="ARBA00023134"/>
    </source>
</evidence>
<dbReference type="HAMAP" id="MF_02114">
    <property type="entry name" value="CofC"/>
    <property type="match status" value="1"/>
</dbReference>
<keyword evidence="1 5" id="KW-0808">Transferase</keyword>
<gene>
    <name evidence="5" type="primary">fbiD</name>
    <name evidence="6" type="ORF">GCM10023322_18310</name>
</gene>
<evidence type="ECO:0000256" key="1">
    <source>
        <dbReference type="ARBA" id="ARBA00022679"/>
    </source>
</evidence>
<feature type="binding site" evidence="5">
    <location>
        <position position="136"/>
    </location>
    <ligand>
        <name>phosphoenolpyruvate</name>
        <dbReference type="ChEBI" id="CHEBI:58702"/>
    </ligand>
</feature>
<dbReference type="InterPro" id="IPR029044">
    <property type="entry name" value="Nucleotide-diphossugar_trans"/>
</dbReference>
<keyword evidence="4 5" id="KW-0342">GTP-binding</keyword>
<protein>
    <recommendedName>
        <fullName evidence="5">Phosphoenolpyruvate guanylyltransferase</fullName>
        <shortName evidence="5">PEP guanylyltransferase</shortName>
        <ecNumber evidence="5">2.7.7.105</ecNumber>
    </recommendedName>
</protein>
<comment type="catalytic activity">
    <reaction evidence="5">
        <text>phosphoenolpyruvate + GTP + H(+) = enolpyruvoyl-2-diphospho-5'-guanosine + diphosphate</text>
        <dbReference type="Rhea" id="RHEA:30519"/>
        <dbReference type="ChEBI" id="CHEBI:15378"/>
        <dbReference type="ChEBI" id="CHEBI:33019"/>
        <dbReference type="ChEBI" id="CHEBI:37565"/>
        <dbReference type="ChEBI" id="CHEBI:58702"/>
        <dbReference type="ChEBI" id="CHEBI:143701"/>
        <dbReference type="EC" id="2.7.7.105"/>
    </reaction>
</comment>
<dbReference type="Pfam" id="PF01983">
    <property type="entry name" value="CofC"/>
    <property type="match status" value="1"/>
</dbReference>
<dbReference type="Proteomes" id="UP001501570">
    <property type="component" value="Unassembled WGS sequence"/>
</dbReference>
<dbReference type="NCBIfam" id="TIGR03552">
    <property type="entry name" value="F420_cofC"/>
    <property type="match status" value="1"/>
</dbReference>
<keyword evidence="2 5" id="KW-0548">Nucleotidyltransferase</keyword>
<evidence type="ECO:0000313" key="6">
    <source>
        <dbReference type="EMBL" id="GAA5182104.1"/>
    </source>
</evidence>
<dbReference type="PANTHER" id="PTHR40392:SF1">
    <property type="entry name" value="2-PHOSPHO-L-LACTATE GUANYLYLTRANSFERASE"/>
    <property type="match status" value="1"/>
</dbReference>
<evidence type="ECO:0000256" key="5">
    <source>
        <dbReference type="HAMAP-Rule" id="MF_02114"/>
    </source>
</evidence>
<dbReference type="Gene3D" id="3.90.550.10">
    <property type="entry name" value="Spore Coat Polysaccharide Biosynthesis Protein SpsA, Chain A"/>
    <property type="match status" value="1"/>
</dbReference>
<accession>A0ABP9RQ99</accession>
<evidence type="ECO:0000256" key="3">
    <source>
        <dbReference type="ARBA" id="ARBA00022741"/>
    </source>
</evidence>
<keyword evidence="7" id="KW-1185">Reference proteome</keyword>
<feature type="binding site" evidence="5">
    <location>
        <position position="155"/>
    </location>
    <ligand>
        <name>phosphoenolpyruvate</name>
        <dbReference type="ChEBI" id="CHEBI:58702"/>
    </ligand>
</feature>
<evidence type="ECO:0000256" key="2">
    <source>
        <dbReference type="ARBA" id="ARBA00022695"/>
    </source>
</evidence>
<comment type="function">
    <text evidence="5">Guanylyltransferase that catalyzes the activation of phosphoenolpyruvate (PEP) as enolpyruvoyl-2-diphospho-5'-guanosine, via the condensation of PEP with GTP. It is involved in the biosynthesis of coenzyme F420, a hydride carrier cofactor.</text>
</comment>
<evidence type="ECO:0000313" key="7">
    <source>
        <dbReference type="Proteomes" id="UP001501570"/>
    </source>
</evidence>
<keyword evidence="3 5" id="KW-0547">Nucleotide-binding</keyword>